<dbReference type="AlphaFoldDB" id="A0A9D1M0D3"/>
<evidence type="ECO:0000256" key="14">
    <source>
        <dbReference type="ARBA" id="ARBA00044770"/>
    </source>
</evidence>
<evidence type="ECO:0000256" key="11">
    <source>
        <dbReference type="ARBA" id="ARBA00038053"/>
    </source>
</evidence>
<keyword evidence="3" id="KW-0808">Transferase</keyword>
<evidence type="ECO:0000256" key="3">
    <source>
        <dbReference type="ARBA" id="ARBA00022679"/>
    </source>
</evidence>
<name>A0A9D1M0D3_9FIRM</name>
<evidence type="ECO:0000256" key="17">
    <source>
        <dbReference type="SAM" id="Phobius"/>
    </source>
</evidence>
<dbReference type="Proteomes" id="UP000824093">
    <property type="component" value="Unassembled WGS sequence"/>
</dbReference>
<keyword evidence="7 17" id="KW-1133">Transmembrane helix</keyword>
<dbReference type="GO" id="GO:0008360">
    <property type="term" value="P:regulation of cell shape"/>
    <property type="evidence" value="ECO:0007669"/>
    <property type="project" value="UniProtKB-KW"/>
</dbReference>
<keyword evidence="8 17" id="KW-0472">Membrane</keyword>
<keyword evidence="5" id="KW-0133">Cell shape</keyword>
<feature type="transmembrane region" description="Helical" evidence="17">
    <location>
        <begin position="151"/>
        <end position="169"/>
    </location>
</feature>
<evidence type="ECO:0000256" key="6">
    <source>
        <dbReference type="ARBA" id="ARBA00022984"/>
    </source>
</evidence>
<keyword evidence="4 17" id="KW-0812">Transmembrane</keyword>
<gene>
    <name evidence="18" type="ORF">IAB70_01130</name>
</gene>
<dbReference type="GO" id="GO:0008955">
    <property type="term" value="F:peptidoglycan glycosyltransferase activity"/>
    <property type="evidence" value="ECO:0007669"/>
    <property type="project" value="UniProtKB-EC"/>
</dbReference>
<proteinExistence type="inferred from homology"/>
<evidence type="ECO:0000256" key="9">
    <source>
        <dbReference type="ARBA" id="ARBA00032370"/>
    </source>
</evidence>
<evidence type="ECO:0000256" key="8">
    <source>
        <dbReference type="ARBA" id="ARBA00023136"/>
    </source>
</evidence>
<dbReference type="EC" id="2.4.99.28" evidence="14"/>
<feature type="transmembrane region" description="Helical" evidence="17">
    <location>
        <begin position="20"/>
        <end position="40"/>
    </location>
</feature>
<organism evidence="18 19">
    <name type="scientific">Candidatus Merdicola faecigallinarum</name>
    <dbReference type="NCBI Taxonomy" id="2840862"/>
    <lineage>
        <taxon>Bacteria</taxon>
        <taxon>Bacillati</taxon>
        <taxon>Bacillota</taxon>
        <taxon>Clostridia</taxon>
        <taxon>Candidatus Merdicola</taxon>
    </lineage>
</organism>
<evidence type="ECO:0000256" key="5">
    <source>
        <dbReference type="ARBA" id="ARBA00022960"/>
    </source>
</evidence>
<dbReference type="GO" id="GO:0032153">
    <property type="term" value="C:cell division site"/>
    <property type="evidence" value="ECO:0007669"/>
    <property type="project" value="TreeGrafter"/>
</dbReference>
<comment type="function">
    <text evidence="16">Peptidoglycan polymerase that is essential for cell division.</text>
</comment>
<protein>
    <recommendedName>
        <fullName evidence="12">Probable peptidoglycan glycosyltransferase FtsW</fullName>
        <ecNumber evidence="14">2.4.99.28</ecNumber>
    </recommendedName>
    <alternativeName>
        <fullName evidence="13">Cell division protein FtsW</fullName>
    </alternativeName>
    <alternativeName>
        <fullName evidence="10">Cell wall polymerase</fullName>
    </alternativeName>
    <alternativeName>
        <fullName evidence="9">Peptidoglycan polymerase</fullName>
    </alternativeName>
</protein>
<dbReference type="GO" id="GO:0005886">
    <property type="term" value="C:plasma membrane"/>
    <property type="evidence" value="ECO:0007669"/>
    <property type="project" value="TreeGrafter"/>
</dbReference>
<reference evidence="18" key="2">
    <citation type="journal article" date="2021" name="PeerJ">
        <title>Extensive microbial diversity within the chicken gut microbiome revealed by metagenomics and culture.</title>
        <authorList>
            <person name="Gilroy R."/>
            <person name="Ravi A."/>
            <person name="Getino M."/>
            <person name="Pursley I."/>
            <person name="Horton D.L."/>
            <person name="Alikhan N.F."/>
            <person name="Baker D."/>
            <person name="Gharbi K."/>
            <person name="Hall N."/>
            <person name="Watson M."/>
            <person name="Adriaenssens E.M."/>
            <person name="Foster-Nyarko E."/>
            <person name="Jarju S."/>
            <person name="Secka A."/>
            <person name="Antonio M."/>
            <person name="Oren A."/>
            <person name="Chaudhuri R.R."/>
            <person name="La Ragione R."/>
            <person name="Hildebrand F."/>
            <person name="Pallen M.J."/>
        </authorList>
    </citation>
    <scope>NUCLEOTIDE SEQUENCE</scope>
    <source>
        <strain evidence="18">CHK195-15760</strain>
    </source>
</reference>
<comment type="similarity">
    <text evidence="11">Belongs to the SEDS family. FtsW subfamily.</text>
</comment>
<dbReference type="GO" id="GO:0051301">
    <property type="term" value="P:cell division"/>
    <property type="evidence" value="ECO:0007669"/>
    <property type="project" value="InterPro"/>
</dbReference>
<dbReference type="GO" id="GO:0009252">
    <property type="term" value="P:peptidoglycan biosynthetic process"/>
    <property type="evidence" value="ECO:0007669"/>
    <property type="project" value="UniProtKB-KW"/>
</dbReference>
<dbReference type="EMBL" id="DVNH01000010">
    <property type="protein sequence ID" value="HIU51221.1"/>
    <property type="molecule type" value="Genomic_DNA"/>
</dbReference>
<accession>A0A9D1M0D3</accession>
<evidence type="ECO:0000256" key="2">
    <source>
        <dbReference type="ARBA" id="ARBA00022676"/>
    </source>
</evidence>
<evidence type="ECO:0000256" key="4">
    <source>
        <dbReference type="ARBA" id="ARBA00022692"/>
    </source>
</evidence>
<comment type="caution">
    <text evidence="18">The sequence shown here is derived from an EMBL/GenBank/DDBJ whole genome shotgun (WGS) entry which is preliminary data.</text>
</comment>
<dbReference type="Pfam" id="PF01098">
    <property type="entry name" value="FTSW_RODA_SPOVE"/>
    <property type="match status" value="1"/>
</dbReference>
<feature type="transmembrane region" description="Helical" evidence="17">
    <location>
        <begin position="120"/>
        <end position="139"/>
    </location>
</feature>
<comment type="subcellular location">
    <subcellularLocation>
        <location evidence="1">Membrane</location>
        <topology evidence="1">Multi-pass membrane protein</topology>
    </subcellularLocation>
</comment>
<dbReference type="InterPro" id="IPR001182">
    <property type="entry name" value="FtsW/RodA"/>
</dbReference>
<evidence type="ECO:0000256" key="10">
    <source>
        <dbReference type="ARBA" id="ARBA00033270"/>
    </source>
</evidence>
<dbReference type="GO" id="GO:0015648">
    <property type="term" value="F:lipid-linked peptidoglycan transporter activity"/>
    <property type="evidence" value="ECO:0007669"/>
    <property type="project" value="TreeGrafter"/>
</dbReference>
<reference evidence="18" key="1">
    <citation type="submission" date="2020-10" db="EMBL/GenBank/DDBJ databases">
        <authorList>
            <person name="Gilroy R."/>
        </authorList>
    </citation>
    <scope>NUCLEOTIDE SEQUENCE</scope>
    <source>
        <strain evidence="18">CHK195-15760</strain>
    </source>
</reference>
<evidence type="ECO:0000256" key="16">
    <source>
        <dbReference type="ARBA" id="ARBA00049966"/>
    </source>
</evidence>
<feature type="transmembrane region" description="Helical" evidence="17">
    <location>
        <begin position="175"/>
        <end position="196"/>
    </location>
</feature>
<evidence type="ECO:0000256" key="1">
    <source>
        <dbReference type="ARBA" id="ARBA00004141"/>
    </source>
</evidence>
<evidence type="ECO:0000313" key="18">
    <source>
        <dbReference type="EMBL" id="HIU51221.1"/>
    </source>
</evidence>
<dbReference type="PANTHER" id="PTHR30474">
    <property type="entry name" value="CELL CYCLE PROTEIN"/>
    <property type="match status" value="1"/>
</dbReference>
<comment type="catalytic activity">
    <reaction evidence="15">
        <text>[GlcNAc-(1-&gt;4)-Mur2Ac(oyl-L-Ala-gamma-D-Glu-L-Lys-D-Ala-D-Ala)](n)-di-trans,octa-cis-undecaprenyl diphosphate + beta-D-GlcNAc-(1-&gt;4)-Mur2Ac(oyl-L-Ala-gamma-D-Glu-L-Lys-D-Ala-D-Ala)-di-trans,octa-cis-undecaprenyl diphosphate = [GlcNAc-(1-&gt;4)-Mur2Ac(oyl-L-Ala-gamma-D-Glu-L-Lys-D-Ala-D-Ala)](n+1)-di-trans,octa-cis-undecaprenyl diphosphate + di-trans,octa-cis-undecaprenyl diphosphate + H(+)</text>
        <dbReference type="Rhea" id="RHEA:23708"/>
        <dbReference type="Rhea" id="RHEA-COMP:9602"/>
        <dbReference type="Rhea" id="RHEA-COMP:9603"/>
        <dbReference type="ChEBI" id="CHEBI:15378"/>
        <dbReference type="ChEBI" id="CHEBI:58405"/>
        <dbReference type="ChEBI" id="CHEBI:60033"/>
        <dbReference type="ChEBI" id="CHEBI:78435"/>
        <dbReference type="EC" id="2.4.99.28"/>
    </reaction>
</comment>
<keyword evidence="2" id="KW-0328">Glycosyltransferase</keyword>
<dbReference type="PANTHER" id="PTHR30474:SF2">
    <property type="entry name" value="PEPTIDOGLYCAN GLYCOSYLTRANSFERASE FTSW-RELATED"/>
    <property type="match status" value="1"/>
</dbReference>
<evidence type="ECO:0000256" key="7">
    <source>
        <dbReference type="ARBA" id="ARBA00022989"/>
    </source>
</evidence>
<feature type="transmembrane region" description="Helical" evidence="17">
    <location>
        <begin position="83"/>
        <end position="100"/>
    </location>
</feature>
<feature type="transmembrane region" description="Helical" evidence="17">
    <location>
        <begin position="52"/>
        <end position="71"/>
    </location>
</feature>
<keyword evidence="6" id="KW-0573">Peptidoglycan synthesis</keyword>
<evidence type="ECO:0000256" key="12">
    <source>
        <dbReference type="ARBA" id="ARBA00041185"/>
    </source>
</evidence>
<evidence type="ECO:0000256" key="13">
    <source>
        <dbReference type="ARBA" id="ARBA00041418"/>
    </source>
</evidence>
<sequence>MAKKVRKVSNFANKQFDFILLITVMILLALGLIMVLSASSPSSLSETGDDSYVYFRKQSGSALLGIAAMLFLSKVDYRFYKKFYKIAYIGSIILLLMVLIPKVGVEAGGARRWINLGIQFQPSEIAKIGMIIFFASYLSDHRKELNGIKNGFFKPFLILAPVIFILLFIQDHLSASVVMILIVSVMMIIAGCKLTYFLTVGTVGVGVGAARIICTC</sequence>
<evidence type="ECO:0000313" key="19">
    <source>
        <dbReference type="Proteomes" id="UP000824093"/>
    </source>
</evidence>
<evidence type="ECO:0000256" key="15">
    <source>
        <dbReference type="ARBA" id="ARBA00049902"/>
    </source>
</evidence>